<sequence>SEHELVQAMSFFRFVNKVLDLRDNDADIQRFHLDFGTFHPSVSKMHRWIGTAVSHNVQKLKIESRVQGVLFSFKAEPKDGFEIPPCLCTCKSLTKLKLVLPGYVNDDDKIILPHEMSLPQLKSLHPSLEDMAFDDEKLTNKFFSSFPSLESLIMEMGSTGFHNMNLHISLPKLEYFQFGSRNLERGTDVKVKLHAPSLSSFVSNSYISTSFTLENLSSLAIADIKIRIKYEDQVSGGSSEICAEKKEIYAQHTTGLLRGIQNVKVLKLDDSVLKALGGAPDILNTQLPEFRNLQHLKLQTYLPRDCLRSIFYILKNSPNIESVSLPAQRNGRFNPPLYPYFDEGTTGMQGFLCGCVNELKFLEILLKHAMVLEKVILTSNLTNQDSQGKKRMMKFSEMLLKFPTASKKILFLLNS</sequence>
<dbReference type="AlphaFoldDB" id="A0AAD4SIY3"/>
<comment type="caution">
    <text evidence="2">The sequence shown here is derived from an EMBL/GenBank/DDBJ whole genome shotgun (WGS) entry which is preliminary data.</text>
</comment>
<evidence type="ECO:0000313" key="2">
    <source>
        <dbReference type="EMBL" id="KAI3907985.1"/>
    </source>
</evidence>
<dbReference type="InterPro" id="IPR050232">
    <property type="entry name" value="FBL13/AtMIF1-like"/>
</dbReference>
<dbReference type="SUPFAM" id="SSF52047">
    <property type="entry name" value="RNI-like"/>
    <property type="match status" value="1"/>
</dbReference>
<feature type="non-terminal residue" evidence="2">
    <location>
        <position position="1"/>
    </location>
</feature>
<dbReference type="Proteomes" id="UP001202328">
    <property type="component" value="Unassembled WGS sequence"/>
</dbReference>
<name>A0AAD4SIY3_9MAGN</name>
<evidence type="ECO:0000259" key="1">
    <source>
        <dbReference type="Pfam" id="PF24758"/>
    </source>
</evidence>
<dbReference type="InterPro" id="IPR032675">
    <property type="entry name" value="LRR_dom_sf"/>
</dbReference>
<reference evidence="2" key="1">
    <citation type="submission" date="2022-04" db="EMBL/GenBank/DDBJ databases">
        <title>A functionally conserved STORR gene fusion in Papaver species that diverged 16.8 million years ago.</title>
        <authorList>
            <person name="Catania T."/>
        </authorList>
    </citation>
    <scope>NUCLEOTIDE SEQUENCE</scope>
    <source>
        <strain evidence="2">S-188037</strain>
    </source>
</reference>
<evidence type="ECO:0000313" key="3">
    <source>
        <dbReference type="Proteomes" id="UP001202328"/>
    </source>
</evidence>
<keyword evidence="3" id="KW-1185">Reference proteome</keyword>
<accession>A0AAD4SIY3</accession>
<dbReference type="InterPro" id="IPR055411">
    <property type="entry name" value="LRR_FXL15/At3g58940/PEG3-like"/>
</dbReference>
<organism evidence="2 3">
    <name type="scientific">Papaver atlanticum</name>
    <dbReference type="NCBI Taxonomy" id="357466"/>
    <lineage>
        <taxon>Eukaryota</taxon>
        <taxon>Viridiplantae</taxon>
        <taxon>Streptophyta</taxon>
        <taxon>Embryophyta</taxon>
        <taxon>Tracheophyta</taxon>
        <taxon>Spermatophyta</taxon>
        <taxon>Magnoliopsida</taxon>
        <taxon>Ranunculales</taxon>
        <taxon>Papaveraceae</taxon>
        <taxon>Papaveroideae</taxon>
        <taxon>Papaver</taxon>
    </lineage>
</organism>
<dbReference type="PANTHER" id="PTHR31900:SF32">
    <property type="entry name" value="F-BOX_RNI_FBD-LIKE DOMAIN PROTEIN"/>
    <property type="match status" value="1"/>
</dbReference>
<proteinExistence type="predicted"/>
<gene>
    <name evidence="2" type="ORF">MKW98_003630</name>
</gene>
<dbReference type="Pfam" id="PF24758">
    <property type="entry name" value="LRR_At5g56370"/>
    <property type="match status" value="1"/>
</dbReference>
<dbReference type="Gene3D" id="3.80.10.10">
    <property type="entry name" value="Ribonuclease Inhibitor"/>
    <property type="match status" value="1"/>
</dbReference>
<dbReference type="EMBL" id="JAJJMB010010543">
    <property type="protein sequence ID" value="KAI3907985.1"/>
    <property type="molecule type" value="Genomic_DNA"/>
</dbReference>
<protein>
    <recommendedName>
        <fullName evidence="1">F-box/LRR-repeat protein 15/At3g58940/PEG3-like LRR domain-containing protein</fullName>
    </recommendedName>
</protein>
<dbReference type="PANTHER" id="PTHR31900">
    <property type="entry name" value="F-BOX/RNI SUPERFAMILY PROTEIN-RELATED"/>
    <property type="match status" value="1"/>
</dbReference>
<feature type="domain" description="F-box/LRR-repeat protein 15/At3g58940/PEG3-like LRR" evidence="1">
    <location>
        <begin position="47"/>
        <end position="202"/>
    </location>
</feature>